<dbReference type="CDD" id="cd05403">
    <property type="entry name" value="NT_KNTase_like"/>
    <property type="match status" value="1"/>
</dbReference>
<dbReference type="EMBL" id="DSOV01000007">
    <property type="protein sequence ID" value="HEN41180.1"/>
    <property type="molecule type" value="Genomic_DNA"/>
</dbReference>
<feature type="domain" description="Polymerase beta nucleotidyltransferase" evidence="1">
    <location>
        <begin position="13"/>
        <end position="104"/>
    </location>
</feature>
<dbReference type="InterPro" id="IPR043519">
    <property type="entry name" value="NT_sf"/>
</dbReference>
<dbReference type="PANTHER" id="PTHR33933:SF1">
    <property type="entry name" value="PROTEIN ADENYLYLTRANSFERASE MNTA-RELATED"/>
    <property type="match status" value="1"/>
</dbReference>
<sequence length="106" mass="11834">MRCLQSELDKIVASIGANYRPEKIILFGSLAEGTASEESDIDLLVIKETDKNPWDRSAEIDPYVDHHVPVDVLVYTPAEVAGRLSVNDLFIKDIFTRGKVVYEKGV</sequence>
<dbReference type="Gene3D" id="3.30.460.10">
    <property type="entry name" value="Beta Polymerase, domain 2"/>
    <property type="match status" value="1"/>
</dbReference>
<comment type="caution">
    <text evidence="2">The sequence shown here is derived from an EMBL/GenBank/DDBJ whole genome shotgun (WGS) entry which is preliminary data.</text>
</comment>
<dbReference type="PANTHER" id="PTHR33933">
    <property type="entry name" value="NUCLEOTIDYLTRANSFERASE"/>
    <property type="match status" value="1"/>
</dbReference>
<dbReference type="SUPFAM" id="SSF81301">
    <property type="entry name" value="Nucleotidyltransferase"/>
    <property type="match status" value="1"/>
</dbReference>
<protein>
    <submittedName>
        <fullName evidence="2">Nucleotidyltransferase domain-containing protein</fullName>
    </submittedName>
</protein>
<gene>
    <name evidence="2" type="ORF">ENQ87_02205</name>
</gene>
<accession>A0A831UBF5</accession>
<keyword evidence="2" id="KW-0808">Transferase</keyword>
<dbReference type="AlphaFoldDB" id="A0A831UBF5"/>
<organism evidence="2">
    <name type="scientific">Geobacter metallireducens</name>
    <dbReference type="NCBI Taxonomy" id="28232"/>
    <lineage>
        <taxon>Bacteria</taxon>
        <taxon>Pseudomonadati</taxon>
        <taxon>Thermodesulfobacteriota</taxon>
        <taxon>Desulfuromonadia</taxon>
        <taxon>Geobacterales</taxon>
        <taxon>Geobacteraceae</taxon>
        <taxon>Geobacter</taxon>
    </lineage>
</organism>
<dbReference type="InterPro" id="IPR041633">
    <property type="entry name" value="Polbeta"/>
</dbReference>
<evidence type="ECO:0000313" key="2">
    <source>
        <dbReference type="EMBL" id="HEN41180.1"/>
    </source>
</evidence>
<dbReference type="Pfam" id="PF18765">
    <property type="entry name" value="Polbeta"/>
    <property type="match status" value="1"/>
</dbReference>
<proteinExistence type="predicted"/>
<reference evidence="2" key="1">
    <citation type="journal article" date="2020" name="mSystems">
        <title>Genome- and Community-Level Interaction Insights into Carbon Utilization and Element Cycling Functions of Hydrothermarchaeota in Hydrothermal Sediment.</title>
        <authorList>
            <person name="Zhou Z."/>
            <person name="Liu Y."/>
            <person name="Xu W."/>
            <person name="Pan J."/>
            <person name="Luo Z.H."/>
            <person name="Li M."/>
        </authorList>
    </citation>
    <scope>NUCLEOTIDE SEQUENCE [LARGE SCALE GENOMIC DNA]</scope>
    <source>
        <strain evidence="2">SpSt-349</strain>
    </source>
</reference>
<name>A0A831UBF5_GEOME</name>
<evidence type="ECO:0000259" key="1">
    <source>
        <dbReference type="Pfam" id="PF18765"/>
    </source>
</evidence>
<dbReference type="GO" id="GO:0016740">
    <property type="term" value="F:transferase activity"/>
    <property type="evidence" value="ECO:0007669"/>
    <property type="project" value="UniProtKB-KW"/>
</dbReference>
<dbReference type="InterPro" id="IPR052548">
    <property type="entry name" value="Type_VII_TA_antitoxin"/>
</dbReference>